<evidence type="ECO:0000313" key="3">
    <source>
        <dbReference type="EMBL" id="KAA2285490.1"/>
    </source>
</evidence>
<evidence type="ECO:0000259" key="2">
    <source>
        <dbReference type="Pfam" id="PF01551"/>
    </source>
</evidence>
<dbReference type="PANTHER" id="PTHR21666">
    <property type="entry name" value="PEPTIDASE-RELATED"/>
    <property type="match status" value="1"/>
</dbReference>
<evidence type="ECO:0000313" key="4">
    <source>
        <dbReference type="Proteomes" id="UP000322165"/>
    </source>
</evidence>
<reference evidence="3 4" key="2">
    <citation type="submission" date="2019-09" db="EMBL/GenBank/DDBJ databases">
        <authorList>
            <person name="Mazur A."/>
        </authorList>
    </citation>
    <scope>NUCLEOTIDE SEQUENCE [LARGE SCALE GENOMIC DNA]</scope>
    <source>
        <strain evidence="3 4">3729k</strain>
    </source>
</reference>
<keyword evidence="1" id="KW-0732">Signal</keyword>
<reference evidence="3 4" key="1">
    <citation type="submission" date="2019-09" db="EMBL/GenBank/DDBJ databases">
        <title>Arenimonas chukotkensis sp. nov., a bacterium isolated from Chukotka hot spring, Arctic region, Russia.</title>
        <authorList>
            <person name="Zayulina K.S."/>
            <person name="Prokofeva M.I."/>
            <person name="Elcheninov A.G."/>
            <person name="Novikov A."/>
            <person name="Kochetkova T.V."/>
            <person name="Kublanov I.V."/>
        </authorList>
    </citation>
    <scope>NUCLEOTIDE SEQUENCE [LARGE SCALE GENOMIC DNA]</scope>
    <source>
        <strain evidence="3 4">3729k</strain>
    </source>
</reference>
<gene>
    <name evidence="3" type="ORF">F0415_02290</name>
</gene>
<feature type="signal peptide" evidence="1">
    <location>
        <begin position="1"/>
        <end position="29"/>
    </location>
</feature>
<dbReference type="CDD" id="cd12797">
    <property type="entry name" value="M23_peptidase"/>
    <property type="match status" value="1"/>
</dbReference>
<comment type="caution">
    <text evidence="3">The sequence shown here is derived from an EMBL/GenBank/DDBJ whole genome shotgun (WGS) entry which is preliminary data.</text>
</comment>
<proteinExistence type="predicted"/>
<dbReference type="FunFam" id="2.70.70.10:FF:000019">
    <property type="entry name" value="M23 family peptidase"/>
    <property type="match status" value="1"/>
</dbReference>
<name>A0A5B2ZE65_9GAMM</name>
<dbReference type="SUPFAM" id="SSF51261">
    <property type="entry name" value="Duplicated hybrid motif"/>
    <property type="match status" value="1"/>
</dbReference>
<feature type="chain" id="PRO_5022972551" evidence="1">
    <location>
        <begin position="30"/>
        <end position="286"/>
    </location>
</feature>
<feature type="domain" description="M23ase beta-sheet core" evidence="2">
    <location>
        <begin position="178"/>
        <end position="273"/>
    </location>
</feature>
<keyword evidence="4" id="KW-1185">Reference proteome</keyword>
<dbReference type="InterPro" id="IPR016047">
    <property type="entry name" value="M23ase_b-sheet_dom"/>
</dbReference>
<dbReference type="InterPro" id="IPR050570">
    <property type="entry name" value="Cell_wall_metabolism_enzyme"/>
</dbReference>
<dbReference type="PANTHER" id="PTHR21666:SF285">
    <property type="entry name" value="M23 FAMILY METALLOPEPTIDASE"/>
    <property type="match status" value="1"/>
</dbReference>
<dbReference type="Gene3D" id="2.70.70.10">
    <property type="entry name" value="Glucose Permease (Domain IIA)"/>
    <property type="match status" value="1"/>
</dbReference>
<protein>
    <submittedName>
        <fullName evidence="3">M23 family metallopeptidase</fullName>
    </submittedName>
</protein>
<sequence length="286" mass="30689">MKATAERRLPMLAGVLALLAALLATPAPASDRRTDLPRQVRQGDLVIGTTAPGARVHYAGRELRVDGHGRFVFGVGRDESGPLRLDITWPDGAVETVSLRVLAREWKIERVDGVPQQTVTPDPEIAARIAREQADVAAARERDDPRSDFATGFRWPVTGRVSGVYGSQRIYNGTPRSPHSGLDVAAPAGTPVRAPAPGIVTFARPDLYLTGGTVLIDHGHGVSSNFLHLSRLDVKVGDRVEAGQVIGAVGATGRATGPHMHWGVNWFDVRVDPQTLVDPGENRPAR</sequence>
<organism evidence="3 4">
    <name type="scientific">Arenimonas fontis</name>
    <dbReference type="NCBI Taxonomy" id="2608255"/>
    <lineage>
        <taxon>Bacteria</taxon>
        <taxon>Pseudomonadati</taxon>
        <taxon>Pseudomonadota</taxon>
        <taxon>Gammaproteobacteria</taxon>
        <taxon>Lysobacterales</taxon>
        <taxon>Lysobacteraceae</taxon>
        <taxon>Arenimonas</taxon>
    </lineage>
</organism>
<dbReference type="EMBL" id="VUOD01000002">
    <property type="protein sequence ID" value="KAA2285490.1"/>
    <property type="molecule type" value="Genomic_DNA"/>
</dbReference>
<accession>A0A5B2ZE65</accession>
<dbReference type="Pfam" id="PF01551">
    <property type="entry name" value="Peptidase_M23"/>
    <property type="match status" value="1"/>
</dbReference>
<dbReference type="Proteomes" id="UP000322165">
    <property type="component" value="Unassembled WGS sequence"/>
</dbReference>
<dbReference type="AlphaFoldDB" id="A0A5B2ZE65"/>
<dbReference type="InterPro" id="IPR011055">
    <property type="entry name" value="Dup_hybrid_motif"/>
</dbReference>
<evidence type="ECO:0000256" key="1">
    <source>
        <dbReference type="SAM" id="SignalP"/>
    </source>
</evidence>
<dbReference type="GO" id="GO:0004222">
    <property type="term" value="F:metalloendopeptidase activity"/>
    <property type="evidence" value="ECO:0007669"/>
    <property type="project" value="TreeGrafter"/>
</dbReference>
<dbReference type="RefSeq" id="WP_149859592.1">
    <property type="nucleotide sequence ID" value="NZ_VUOD01000002.1"/>
</dbReference>